<feature type="compositionally biased region" description="Polar residues" evidence="1">
    <location>
        <begin position="391"/>
        <end position="400"/>
    </location>
</feature>
<feature type="region of interest" description="Disordered" evidence="1">
    <location>
        <begin position="83"/>
        <end position="144"/>
    </location>
</feature>
<dbReference type="AlphaFoldDB" id="A0A158PG43"/>
<reference evidence="2 3" key="2">
    <citation type="submission" date="2018-11" db="EMBL/GenBank/DDBJ databases">
        <authorList>
            <consortium name="Pathogen Informatics"/>
        </authorList>
    </citation>
    <scope>NUCLEOTIDE SEQUENCE [LARGE SCALE GENOMIC DNA]</scope>
    <source>
        <strain evidence="2 3">Costa Rica</strain>
    </source>
</reference>
<accession>A0A158PG43</accession>
<feature type="region of interest" description="Disordered" evidence="1">
    <location>
        <begin position="201"/>
        <end position="220"/>
    </location>
</feature>
<feature type="region of interest" description="Disordered" evidence="1">
    <location>
        <begin position="445"/>
        <end position="491"/>
    </location>
</feature>
<evidence type="ECO:0000313" key="4">
    <source>
        <dbReference type="WBParaSite" id="ACOC_0000480201-mRNA-1"/>
    </source>
</evidence>
<dbReference type="OrthoDB" id="5872626at2759"/>
<reference evidence="4" key="1">
    <citation type="submission" date="2016-04" db="UniProtKB">
        <authorList>
            <consortium name="WormBaseParasite"/>
        </authorList>
    </citation>
    <scope>IDENTIFICATION</scope>
</reference>
<sequence length="792" mass="88997">MRPPPSGHMVINMKTTITTHGAHNGVIVQAGVHSGSRTLQNAQWYVPSRFPQIDTPGSTAVLRTIVPGVSQENLAASWPTLHVASSSPQPERQASQQGSSPLPPRASFSPQQNLLSREHSPVPPRIPSPVFSFNRQDSPPDEFIQPTKVTLNVFNLGRPDPVRYETSLRRSNAGNADAVISDTVTTTTTVEVFRTPLDPANPERLVALPPPPVPSIDDRPQMLRVNGPAYEKWTTQRIETLINDRPIQTATHPGKAVQWKKTLVEEQGGAKKVTVYDPYSGPRSPYKNAMTTPQPLASHQIQLATAIFNNRLLPHHEANRSAYLVQSPTEFSQVSHPFIIGSQDDLSRSTYRETTMQPKVPHSTSDFHDLACHPAIPDSSVDYLNQHETPILNQPSNSGYEQVRRAAKTVPHSPKDSRPECRNFPSAHYFEKHRTWFDKVTTLPPERHRSRRSHSSYRRRRNNDDELRRHRHRSESPVDQRLCKDHSTPSKYNNASAGFQSVEYALRPDPNLLPGAGPLRAKSQEIFNLYQTRDAMQNVVAQFDTVGYGYHDDPVLSPLAESEYSLISEVSTRADRTRSDGYLRPLHRTTRAKLPDDLYGELEHIYEELDNYQCRTVDSPEESISSSILKEEDINEQSEYAIIDFEEKINENSDGMSNQNGEESDDNDVASRIRREVANYAPQTSIRVRKAHPDGLVFPKITSIVSTLPEVPEELEILPQAPNGEGITLTYIPYADEPSRMPEEELQQTDLLTTKDDSKVAVIRTSTEVRADQHRLVIEGWETLISDSDEAS</sequence>
<evidence type="ECO:0000313" key="2">
    <source>
        <dbReference type="EMBL" id="VDM56388.1"/>
    </source>
</evidence>
<dbReference type="EMBL" id="UYYA01003831">
    <property type="protein sequence ID" value="VDM56388.1"/>
    <property type="molecule type" value="Genomic_DNA"/>
</dbReference>
<organism evidence="4">
    <name type="scientific">Angiostrongylus costaricensis</name>
    <name type="common">Nematode worm</name>
    <dbReference type="NCBI Taxonomy" id="334426"/>
    <lineage>
        <taxon>Eukaryota</taxon>
        <taxon>Metazoa</taxon>
        <taxon>Ecdysozoa</taxon>
        <taxon>Nematoda</taxon>
        <taxon>Chromadorea</taxon>
        <taxon>Rhabditida</taxon>
        <taxon>Rhabditina</taxon>
        <taxon>Rhabditomorpha</taxon>
        <taxon>Strongyloidea</taxon>
        <taxon>Metastrongylidae</taxon>
        <taxon>Angiostrongylus</taxon>
    </lineage>
</organism>
<feature type="compositionally biased region" description="Basic residues" evidence="1">
    <location>
        <begin position="448"/>
        <end position="461"/>
    </location>
</feature>
<feature type="compositionally biased region" description="Basic and acidic residues" evidence="1">
    <location>
        <begin position="462"/>
        <end position="488"/>
    </location>
</feature>
<evidence type="ECO:0000313" key="3">
    <source>
        <dbReference type="Proteomes" id="UP000267027"/>
    </source>
</evidence>
<dbReference type="OMA" id="WYVPSRF"/>
<dbReference type="WBParaSite" id="ACOC_0000480201-mRNA-1">
    <property type="protein sequence ID" value="ACOC_0000480201-mRNA-1"/>
    <property type="gene ID" value="ACOC_0000480201"/>
</dbReference>
<dbReference type="Proteomes" id="UP000267027">
    <property type="component" value="Unassembled WGS sequence"/>
</dbReference>
<protein>
    <submittedName>
        <fullName evidence="4">ZM domain-containing protein</fullName>
    </submittedName>
</protein>
<name>A0A158PG43_ANGCS</name>
<proteinExistence type="predicted"/>
<keyword evidence="3" id="KW-1185">Reference proteome</keyword>
<feature type="compositionally biased region" description="Polar residues" evidence="1">
    <location>
        <begin position="83"/>
        <end position="100"/>
    </location>
</feature>
<feature type="region of interest" description="Disordered" evidence="1">
    <location>
        <begin position="391"/>
        <end position="423"/>
    </location>
</feature>
<gene>
    <name evidence="2" type="ORF">ACOC_LOCUS4803</name>
</gene>
<evidence type="ECO:0000256" key="1">
    <source>
        <dbReference type="SAM" id="MobiDB-lite"/>
    </source>
</evidence>